<accession>A0ABS5ICF0</accession>
<feature type="compositionally biased region" description="Basic and acidic residues" evidence="1">
    <location>
        <begin position="152"/>
        <end position="167"/>
    </location>
</feature>
<dbReference type="InterPro" id="IPR009057">
    <property type="entry name" value="Homeodomain-like_sf"/>
</dbReference>
<comment type="caution">
    <text evidence="3">The sequence shown here is derived from an EMBL/GenBank/DDBJ whole genome shotgun (WGS) entry which is preliminary data.</text>
</comment>
<dbReference type="InterPro" id="IPR025959">
    <property type="entry name" value="Winged_HTH_dom"/>
</dbReference>
<dbReference type="NCBIfam" id="NF033545">
    <property type="entry name" value="transpos_IS630"/>
    <property type="match status" value="1"/>
</dbReference>
<dbReference type="EMBL" id="JAGTUF010000008">
    <property type="protein sequence ID" value="MBR9972104.1"/>
    <property type="molecule type" value="Genomic_DNA"/>
</dbReference>
<protein>
    <submittedName>
        <fullName evidence="3">IS630 family transposase</fullName>
    </submittedName>
</protein>
<proteinExistence type="predicted"/>
<dbReference type="RefSeq" id="WP_211548531.1">
    <property type="nucleotide sequence ID" value="NZ_JAGTUF010000008.1"/>
</dbReference>
<keyword evidence="4" id="KW-1185">Reference proteome</keyword>
<evidence type="ECO:0000259" key="2">
    <source>
        <dbReference type="Pfam" id="PF13592"/>
    </source>
</evidence>
<feature type="domain" description="Winged helix-turn helix" evidence="2">
    <location>
        <begin position="109"/>
        <end position="165"/>
    </location>
</feature>
<gene>
    <name evidence="3" type="ORF">KEC16_10300</name>
</gene>
<organism evidence="3 4">
    <name type="scientific">Magnetospirillum sulfuroxidans</name>
    <dbReference type="NCBI Taxonomy" id="611300"/>
    <lineage>
        <taxon>Bacteria</taxon>
        <taxon>Pseudomonadati</taxon>
        <taxon>Pseudomonadota</taxon>
        <taxon>Alphaproteobacteria</taxon>
        <taxon>Rhodospirillales</taxon>
        <taxon>Rhodospirillaceae</taxon>
        <taxon>Magnetospirillum</taxon>
    </lineage>
</organism>
<name>A0ABS5ICF0_9PROT</name>
<dbReference type="InterPro" id="IPR047655">
    <property type="entry name" value="Transpos_IS630-like"/>
</dbReference>
<reference evidence="3 4" key="1">
    <citation type="submission" date="2021-04" db="EMBL/GenBank/DDBJ databases">
        <title>Magnetospirillum sulfuroxidans sp. nov., a facultative chemolithoautotrophic sulfur-oxidizing alphaproteobacterium isolated from freshwater sediment and proposals for Paramagetospirillum gen. nov., and Magnetospirillaceae fam. nov.</title>
        <authorList>
            <person name="Koziaeva V."/>
            <person name="Geelhoed J.S."/>
            <person name="Sorokin D.Y."/>
            <person name="Grouzdev D.S."/>
        </authorList>
    </citation>
    <scope>NUCLEOTIDE SEQUENCE [LARGE SCALE GENOMIC DNA]</scope>
    <source>
        <strain evidence="3 4">J10</strain>
    </source>
</reference>
<dbReference type="Proteomes" id="UP000680714">
    <property type="component" value="Unassembled WGS sequence"/>
</dbReference>
<feature type="region of interest" description="Disordered" evidence="1">
    <location>
        <begin position="140"/>
        <end position="167"/>
    </location>
</feature>
<sequence length="167" mass="18533">MHPGLKISDCLSASELRTWARHCGNGRAAARAYAIANALDGLSRAEAARLAGMERQALRDAVVRYNAEGLEGLLDRPKGHRQEWLTEAEQATLKAAIFKGPKPEVDGVCTWTCEALAIWISEKFGKTIYPDSVGRILRRNGLSRQKTRPVHPKTDAKAQERFQKRLA</sequence>
<evidence type="ECO:0000313" key="4">
    <source>
        <dbReference type="Proteomes" id="UP000680714"/>
    </source>
</evidence>
<dbReference type="Pfam" id="PF13551">
    <property type="entry name" value="HTH_29"/>
    <property type="match status" value="1"/>
</dbReference>
<dbReference type="Pfam" id="PF13592">
    <property type="entry name" value="HTH_33"/>
    <property type="match status" value="1"/>
</dbReference>
<evidence type="ECO:0000256" key="1">
    <source>
        <dbReference type="SAM" id="MobiDB-lite"/>
    </source>
</evidence>
<dbReference type="SUPFAM" id="SSF46689">
    <property type="entry name" value="Homeodomain-like"/>
    <property type="match status" value="1"/>
</dbReference>
<evidence type="ECO:0000313" key="3">
    <source>
        <dbReference type="EMBL" id="MBR9972104.1"/>
    </source>
</evidence>